<reference evidence="1" key="1">
    <citation type="submission" date="2024-05" db="EMBL/GenBank/DDBJ databases">
        <title>Whole genome shotgun sequence of Streptomyces hygroscopicus NBRC 113678.</title>
        <authorList>
            <person name="Komaki H."/>
            <person name="Tamura T."/>
        </authorList>
    </citation>
    <scope>NUCLEOTIDE SEQUENCE</scope>
    <source>
        <strain evidence="1">N11-34</strain>
    </source>
</reference>
<dbReference type="RefSeq" id="WP_236256583.1">
    <property type="nucleotide sequence ID" value="NZ_BNEK01000003.1"/>
</dbReference>
<comment type="caution">
    <text evidence="1">The sequence shown here is derived from an EMBL/GenBank/DDBJ whole genome shotgun (WGS) entry which is preliminary data.</text>
</comment>
<dbReference type="EMBL" id="BNEK01000003">
    <property type="protein sequence ID" value="GHJ27425.1"/>
    <property type="molecule type" value="Genomic_DNA"/>
</dbReference>
<dbReference type="Proteomes" id="UP001054854">
    <property type="component" value="Unassembled WGS sequence"/>
</dbReference>
<sequence length="452" mass="48799">MGNRAPNERLAGLHRETRWTLRQFAQAVNRIGTECGTPTTYSAQTAHSWLKGHIPATPEVRQLVIEALARKLKRPVSHTDVGFPVPEGRANGSAGISTVEELAALGRLDMDPSRRSVVGASLFSTALTVPVWSDVAGRLAAIPSGKTQRIGMPDVELVADVTKRFHELDHERGGRVARASAASFLVDTVVPHLKAEGPEAVRKAMMSAASELCYLIGYMAVDEGLHGTAQSYYIKALELAGAAEDKSAHCLTLHGMSSQAVHLGHGTAALRLADAAAGSAPGASPNMRAHLAAQQAYSAAVAGERVNAVAFMRRTENSMSHAEPESGKVVVGKFSSATFSYYVAQVKYSLGDTSGSITAMKEYVPSLSGDSRLRRRVLDTARLAHRQLESGHLEEACATWHESLNGYSRVRSGRCDDKIRDMFSMIRPHLKNRVARELYERAREIAPNSLVT</sequence>
<gene>
    <name evidence="1" type="ORF">TPA0910_18580</name>
</gene>
<accession>A0ABQ3TVT1</accession>
<proteinExistence type="predicted"/>
<name>A0ABQ3TVT1_STRHY</name>
<organism evidence="1 2">
    <name type="scientific">Streptomyces hygroscopicus</name>
    <dbReference type="NCBI Taxonomy" id="1912"/>
    <lineage>
        <taxon>Bacteria</taxon>
        <taxon>Bacillati</taxon>
        <taxon>Actinomycetota</taxon>
        <taxon>Actinomycetes</taxon>
        <taxon>Kitasatosporales</taxon>
        <taxon>Streptomycetaceae</taxon>
        <taxon>Streptomyces</taxon>
        <taxon>Streptomyces violaceusniger group</taxon>
    </lineage>
</organism>
<keyword evidence="2" id="KW-1185">Reference proteome</keyword>
<evidence type="ECO:0000313" key="1">
    <source>
        <dbReference type="EMBL" id="GHJ27425.1"/>
    </source>
</evidence>
<evidence type="ECO:0000313" key="2">
    <source>
        <dbReference type="Proteomes" id="UP001054854"/>
    </source>
</evidence>
<protein>
    <submittedName>
        <fullName evidence="1">Tat pathway signal protein</fullName>
    </submittedName>
</protein>